<dbReference type="AlphaFoldDB" id="A0A9D1PES0"/>
<evidence type="ECO:0000313" key="1">
    <source>
        <dbReference type="EMBL" id="HIV39904.1"/>
    </source>
</evidence>
<reference evidence="1" key="2">
    <citation type="submission" date="2021-04" db="EMBL/GenBank/DDBJ databases">
        <authorList>
            <person name="Gilroy R."/>
        </authorList>
    </citation>
    <scope>NUCLEOTIDE SEQUENCE</scope>
    <source>
        <strain evidence="1">CHK195-9823</strain>
    </source>
</reference>
<reference evidence="1" key="1">
    <citation type="journal article" date="2021" name="PeerJ">
        <title>Extensive microbial diversity within the chicken gut microbiome revealed by metagenomics and culture.</title>
        <authorList>
            <person name="Gilroy R."/>
            <person name="Ravi A."/>
            <person name="Getino M."/>
            <person name="Pursley I."/>
            <person name="Horton D.L."/>
            <person name="Alikhan N.F."/>
            <person name="Baker D."/>
            <person name="Gharbi K."/>
            <person name="Hall N."/>
            <person name="Watson M."/>
            <person name="Adriaenssens E.M."/>
            <person name="Foster-Nyarko E."/>
            <person name="Jarju S."/>
            <person name="Secka A."/>
            <person name="Antonio M."/>
            <person name="Oren A."/>
            <person name="Chaudhuri R.R."/>
            <person name="La Ragione R."/>
            <person name="Hildebrand F."/>
            <person name="Pallen M.J."/>
        </authorList>
    </citation>
    <scope>NUCLEOTIDE SEQUENCE</scope>
    <source>
        <strain evidence="1">CHK195-9823</strain>
    </source>
</reference>
<evidence type="ECO:0008006" key="3">
    <source>
        <dbReference type="Google" id="ProtNLM"/>
    </source>
</evidence>
<dbReference type="PANTHER" id="PTHR32329:SF2">
    <property type="entry name" value="BIFUNCTIONAL PROTEIN [INCLUDES 2-HYDROXYACYL-COA DEHYDRATASE (N-TER) AND ITS ACTIVATOR DOMAIN (C_TERM)"/>
    <property type="match status" value="1"/>
</dbReference>
<organism evidence="1 2">
    <name type="scientific">Candidatus Blautia stercorigallinarum</name>
    <dbReference type="NCBI Taxonomy" id="2838501"/>
    <lineage>
        <taxon>Bacteria</taxon>
        <taxon>Bacillati</taxon>
        <taxon>Bacillota</taxon>
        <taxon>Clostridia</taxon>
        <taxon>Lachnospirales</taxon>
        <taxon>Lachnospiraceae</taxon>
        <taxon>Blautia</taxon>
    </lineage>
</organism>
<comment type="caution">
    <text evidence="1">The sequence shown here is derived from an EMBL/GenBank/DDBJ whole genome shotgun (WGS) entry which is preliminary data.</text>
</comment>
<gene>
    <name evidence="1" type="ORF">H9747_13080</name>
</gene>
<sequence length="360" mass="41491">MEINIDDRKKIAFPRFHHYDYAIRYIAEQALGLRYIQLSPATRATVELGSKYSPDYACAPFKHTLGSLIEALEAGADIVVETGGLCRLDYYGELQNEILKELGYHFRFINLAEYMGGKKKEWLKLAKELNPHLKPAKFITGVYEGIKMAEYMDEMEALYYQNAGYEAEKGSYRKVMDQFYLDMQIAETKEEIKNGYQKGKSAMNRLEIRMPERPIRIGVVGEYYTVMDAHANQHLQDKLSSLGAAVYRYMSVTKCHFRAKETALRPKIQEYVKFNMGPTTTWTVNSALDYARKGFDGIVHVKSFGCTPEIDAVPILQNISKDYHIPILYLSYDTQNSDTGLDTRLEAFYDMLERKKKVLR</sequence>
<dbReference type="Gene3D" id="3.40.50.11900">
    <property type="match status" value="1"/>
</dbReference>
<dbReference type="EMBL" id="DXIQ01000092">
    <property type="protein sequence ID" value="HIV39904.1"/>
    <property type="molecule type" value="Genomic_DNA"/>
</dbReference>
<dbReference type="PANTHER" id="PTHR32329">
    <property type="entry name" value="BIFUNCTIONAL PROTEIN [INCLUDES 2-HYDROXYACYL-COA DEHYDRATASE (N-TER) AND ITS ACTIVATOR DOMAIN (C_TERM)-RELATED"/>
    <property type="match status" value="1"/>
</dbReference>
<name>A0A9D1PES0_9FIRM</name>
<dbReference type="InterPro" id="IPR051805">
    <property type="entry name" value="Dehydratase_Activator_Redct"/>
</dbReference>
<protein>
    <recommendedName>
        <fullName evidence="3">2-hydroxyglutaryl-CoA dehydratase</fullName>
    </recommendedName>
</protein>
<dbReference type="Proteomes" id="UP000886814">
    <property type="component" value="Unassembled WGS sequence"/>
</dbReference>
<proteinExistence type="predicted"/>
<accession>A0A9D1PES0</accession>
<evidence type="ECO:0000313" key="2">
    <source>
        <dbReference type="Proteomes" id="UP000886814"/>
    </source>
</evidence>